<dbReference type="Proteomes" id="UP000029392">
    <property type="component" value="Unassembled WGS sequence"/>
</dbReference>
<protein>
    <submittedName>
        <fullName evidence="1">Uncharacterized protein</fullName>
    </submittedName>
</protein>
<dbReference type="AlphaFoldDB" id="A0A091B6Z2"/>
<reference evidence="1 2" key="1">
    <citation type="submission" date="2013-09" db="EMBL/GenBank/DDBJ databases">
        <title>Genome sequencing of Arenimonas malthae.</title>
        <authorList>
            <person name="Chen F."/>
            <person name="Wang G."/>
        </authorList>
    </citation>
    <scope>NUCLEOTIDE SEQUENCE [LARGE SCALE GENOMIC DNA]</scope>
    <source>
        <strain evidence="1 2">CC-JY-1</strain>
    </source>
</reference>
<accession>A0A091B6Z2</accession>
<name>A0A091B6Z2_9GAMM</name>
<proteinExistence type="predicted"/>
<gene>
    <name evidence="1" type="ORF">N790_08360</name>
</gene>
<evidence type="ECO:0000313" key="1">
    <source>
        <dbReference type="EMBL" id="KFN46624.1"/>
    </source>
</evidence>
<comment type="caution">
    <text evidence="1">The sequence shown here is derived from an EMBL/GenBank/DDBJ whole genome shotgun (WGS) entry which is preliminary data.</text>
</comment>
<dbReference type="EMBL" id="AVCH01000167">
    <property type="protein sequence ID" value="KFN46624.1"/>
    <property type="molecule type" value="Genomic_DNA"/>
</dbReference>
<keyword evidence="2" id="KW-1185">Reference proteome</keyword>
<evidence type="ECO:0000313" key="2">
    <source>
        <dbReference type="Proteomes" id="UP000029392"/>
    </source>
</evidence>
<sequence>MLSVVANSEQRLNLIEAALDLDPGEIEGVGIGKSLDGYLLVCWYAGRQAMFM</sequence>
<organism evidence="1 2">
    <name type="scientific">Arenimonas malthae CC-JY-1</name>
    <dbReference type="NCBI Taxonomy" id="1384054"/>
    <lineage>
        <taxon>Bacteria</taxon>
        <taxon>Pseudomonadati</taxon>
        <taxon>Pseudomonadota</taxon>
        <taxon>Gammaproteobacteria</taxon>
        <taxon>Lysobacterales</taxon>
        <taxon>Lysobacteraceae</taxon>
        <taxon>Arenimonas</taxon>
    </lineage>
</organism>